<dbReference type="PANTHER" id="PTHR35910">
    <property type="entry name" value="2EXR DOMAIN-CONTAINING PROTEIN"/>
    <property type="match status" value="1"/>
</dbReference>
<keyword evidence="4" id="KW-1185">Reference proteome</keyword>
<proteinExistence type="predicted"/>
<feature type="domain" description="2EXR" evidence="2">
    <location>
        <begin position="63"/>
        <end position="143"/>
    </location>
</feature>
<sequence>MSSQESSNMNGSGKGKGVKRRRSITSEDSVDNKRTTKEVKRIMSSSYGGGATQTLITQPLTEFHLFQKLPQEVRSMIWKCTFQKDVAVQVRNNGGLYPMQGVFEAPSMPALLVNHEAREEAQRHMEKTVMFGTFPFNKESDTLHLFFPLCFWASWLDFGESSPLSSLKVNHIVLNGFFFRRFLGIDNSSIEQLERRTHQFLTILSKIPGLETISVPTTGKDITSRTGDGNQMESGDQRVKNFERIDETFQRMAKDFQGNHCPEWEIPALIYLDDHTNQPNHFSVDKY</sequence>
<evidence type="ECO:0000256" key="1">
    <source>
        <dbReference type="SAM" id="MobiDB-lite"/>
    </source>
</evidence>
<dbReference type="Pfam" id="PF20150">
    <property type="entry name" value="2EXR"/>
    <property type="match status" value="1"/>
</dbReference>
<accession>A0A4Z1F8T5</accession>
<evidence type="ECO:0000313" key="4">
    <source>
        <dbReference type="Proteomes" id="UP000297777"/>
    </source>
</evidence>
<gene>
    <name evidence="3" type="ORF">BTUL_0015g00430</name>
</gene>
<dbReference type="EMBL" id="PQXH01000015">
    <property type="protein sequence ID" value="TGO17707.1"/>
    <property type="molecule type" value="Genomic_DNA"/>
</dbReference>
<dbReference type="PANTHER" id="PTHR35910:SF1">
    <property type="entry name" value="2EXR DOMAIN-CONTAINING PROTEIN"/>
    <property type="match status" value="1"/>
</dbReference>
<dbReference type="AlphaFoldDB" id="A0A4Z1F8T5"/>
<evidence type="ECO:0000259" key="2">
    <source>
        <dbReference type="Pfam" id="PF20150"/>
    </source>
</evidence>
<dbReference type="OrthoDB" id="3473305at2759"/>
<dbReference type="InterPro" id="IPR045518">
    <property type="entry name" value="2EXR"/>
</dbReference>
<feature type="compositionally biased region" description="Basic and acidic residues" evidence="1">
    <location>
        <begin position="30"/>
        <end position="41"/>
    </location>
</feature>
<reference evidence="3 4" key="1">
    <citation type="submission" date="2017-12" db="EMBL/GenBank/DDBJ databases">
        <title>Comparative genomics of Botrytis spp.</title>
        <authorList>
            <person name="Valero-Jimenez C.A."/>
            <person name="Tapia P."/>
            <person name="Veloso J."/>
            <person name="Silva-Moreno E."/>
            <person name="Staats M."/>
            <person name="Valdes J.H."/>
            <person name="Van Kan J.A.L."/>
        </authorList>
    </citation>
    <scope>NUCLEOTIDE SEQUENCE [LARGE SCALE GENOMIC DNA]</scope>
    <source>
        <strain evidence="3 4">Bt9001</strain>
    </source>
</reference>
<dbReference type="Proteomes" id="UP000297777">
    <property type="component" value="Unassembled WGS sequence"/>
</dbReference>
<evidence type="ECO:0000313" key="3">
    <source>
        <dbReference type="EMBL" id="TGO17707.1"/>
    </source>
</evidence>
<organism evidence="3 4">
    <name type="scientific">Botrytis tulipae</name>
    <dbReference type="NCBI Taxonomy" id="87230"/>
    <lineage>
        <taxon>Eukaryota</taxon>
        <taxon>Fungi</taxon>
        <taxon>Dikarya</taxon>
        <taxon>Ascomycota</taxon>
        <taxon>Pezizomycotina</taxon>
        <taxon>Leotiomycetes</taxon>
        <taxon>Helotiales</taxon>
        <taxon>Sclerotiniaceae</taxon>
        <taxon>Botrytis</taxon>
    </lineage>
</organism>
<feature type="region of interest" description="Disordered" evidence="1">
    <location>
        <begin position="1"/>
        <end position="44"/>
    </location>
</feature>
<feature type="compositionally biased region" description="Low complexity" evidence="1">
    <location>
        <begin position="1"/>
        <end position="11"/>
    </location>
</feature>
<protein>
    <recommendedName>
        <fullName evidence="2">2EXR domain-containing protein</fullName>
    </recommendedName>
</protein>
<name>A0A4Z1F8T5_9HELO</name>
<comment type="caution">
    <text evidence="3">The sequence shown here is derived from an EMBL/GenBank/DDBJ whole genome shotgun (WGS) entry which is preliminary data.</text>
</comment>